<evidence type="ECO:0000313" key="2">
    <source>
        <dbReference type="Proteomes" id="UP000326729"/>
    </source>
</evidence>
<organism evidence="1 2">
    <name type="scientific">Pseudomonas fluorescens</name>
    <dbReference type="NCBI Taxonomy" id="294"/>
    <lineage>
        <taxon>Bacteria</taxon>
        <taxon>Pseudomonadati</taxon>
        <taxon>Pseudomonadota</taxon>
        <taxon>Gammaproteobacteria</taxon>
        <taxon>Pseudomonadales</taxon>
        <taxon>Pseudomonadaceae</taxon>
        <taxon>Pseudomonas</taxon>
    </lineage>
</organism>
<evidence type="ECO:0008006" key="3">
    <source>
        <dbReference type="Google" id="ProtNLM"/>
    </source>
</evidence>
<protein>
    <recommendedName>
        <fullName evidence="3">Lipoprotein</fullName>
    </recommendedName>
</protein>
<reference evidence="1 2" key="1">
    <citation type="submission" date="2019-09" db="EMBL/GenBank/DDBJ databases">
        <authorList>
            <person name="Chandra G."/>
            <person name="Truman W A."/>
        </authorList>
    </citation>
    <scope>NUCLEOTIDE SEQUENCE [LARGE SCALE GENOMIC DNA]</scope>
    <source>
        <strain evidence="1">PS659</strain>
    </source>
</reference>
<proteinExistence type="predicted"/>
<name>A0A5E6QXR5_PSEFL</name>
<dbReference type="AlphaFoldDB" id="A0A5E6QXR5"/>
<dbReference type="OrthoDB" id="7022159at2"/>
<evidence type="ECO:0000313" key="1">
    <source>
        <dbReference type="EMBL" id="VVM59181.1"/>
    </source>
</evidence>
<dbReference type="Proteomes" id="UP000326729">
    <property type="component" value="Unassembled WGS sequence"/>
</dbReference>
<sequence>MQKAICVSVLAFMMAGCETTQVSPDQAKQVSQSDVYAFGRQKNPDDARIVFTQDAGAMSCLGAGMSVYLDGQLAAKTSHGESVKLYHAGGPAQLSIKNNAMCAGGDLSGLLLELKPGYSYQVRGYRGMWDKPEPLLTTPAPFKYSKN</sequence>
<dbReference type="EMBL" id="CABVGY010000005">
    <property type="protein sequence ID" value="VVM59181.1"/>
    <property type="molecule type" value="Genomic_DNA"/>
</dbReference>
<accession>A0A5E6QXR5</accession>
<dbReference type="PROSITE" id="PS51257">
    <property type="entry name" value="PROKAR_LIPOPROTEIN"/>
    <property type="match status" value="1"/>
</dbReference>
<gene>
    <name evidence="1" type="ORF">PS659_01225</name>
</gene>
<dbReference type="RefSeq" id="WP_150715315.1">
    <property type="nucleotide sequence ID" value="NZ_CABVGY010000005.1"/>
</dbReference>